<accession>A0A5C1DM36</accession>
<dbReference type="InterPro" id="IPR036188">
    <property type="entry name" value="FAD/NAD-bd_sf"/>
</dbReference>
<dbReference type="EMBL" id="CP043473">
    <property type="protein sequence ID" value="QEL57744.1"/>
    <property type="molecule type" value="Genomic_DNA"/>
</dbReference>
<dbReference type="RefSeq" id="WP_149299653.1">
    <property type="nucleotide sequence ID" value="NZ_CP043473.1"/>
</dbReference>
<dbReference type="AlphaFoldDB" id="A0A5C1DM36"/>
<dbReference type="PANTHER" id="PTHR11552:SF147">
    <property type="entry name" value="CHOLINE DEHYDROGENASE, MITOCHONDRIAL"/>
    <property type="match status" value="1"/>
</dbReference>
<comment type="similarity">
    <text evidence="1">Belongs to the GMC oxidoreductase family.</text>
</comment>
<keyword evidence="3" id="KW-1185">Reference proteome</keyword>
<dbReference type="Proteomes" id="UP000322079">
    <property type="component" value="Chromosome"/>
</dbReference>
<name>A0A5C1DM36_9NEIS</name>
<dbReference type="GO" id="GO:0016491">
    <property type="term" value="F:oxidoreductase activity"/>
    <property type="evidence" value="ECO:0007669"/>
    <property type="project" value="TreeGrafter"/>
</dbReference>
<sequence length="115" mass="12004">MAARLSENGKHRVLLLEAGPASDAAREDSPLRDASRLVLSGYNWDYEAHVRGDGERGGRRKPFAYSLGKVMGGSSAINGAGGAPGLPQRLRRLGEHGCPTLVLGQGTAVVPQDGA</sequence>
<dbReference type="KEGG" id="chrm:FYK34_20345"/>
<evidence type="ECO:0000313" key="3">
    <source>
        <dbReference type="Proteomes" id="UP000322079"/>
    </source>
</evidence>
<dbReference type="Gene3D" id="3.50.50.60">
    <property type="entry name" value="FAD/NAD(P)-binding domain"/>
    <property type="match status" value="1"/>
</dbReference>
<protein>
    <submittedName>
        <fullName evidence="2">Uncharacterized protein</fullName>
    </submittedName>
</protein>
<organism evidence="2 3">
    <name type="scientific">Chromobacterium paludis</name>
    <dbReference type="NCBI Taxonomy" id="2605945"/>
    <lineage>
        <taxon>Bacteria</taxon>
        <taxon>Pseudomonadati</taxon>
        <taxon>Pseudomonadota</taxon>
        <taxon>Betaproteobacteria</taxon>
        <taxon>Neisseriales</taxon>
        <taxon>Chromobacteriaceae</taxon>
        <taxon>Chromobacterium</taxon>
    </lineage>
</organism>
<reference evidence="2 3" key="1">
    <citation type="submission" date="2019-08" db="EMBL/GenBank/DDBJ databases">
        <title>Chromobacterium paludis, a novel bacterium isolated from a Maryland marsh pond.</title>
        <authorList>
            <person name="Blackburn M.B."/>
            <person name="Gundersen-Rindal D.E."/>
        </authorList>
    </citation>
    <scope>NUCLEOTIDE SEQUENCE [LARGE SCALE GENOMIC DNA]</scope>
    <source>
        <strain evidence="3">IIBBL 257-1</strain>
    </source>
</reference>
<dbReference type="SUPFAM" id="SSF51905">
    <property type="entry name" value="FAD/NAD(P)-binding domain"/>
    <property type="match status" value="1"/>
</dbReference>
<dbReference type="PANTHER" id="PTHR11552">
    <property type="entry name" value="GLUCOSE-METHANOL-CHOLINE GMC OXIDOREDUCTASE"/>
    <property type="match status" value="1"/>
</dbReference>
<proteinExistence type="inferred from homology"/>
<evidence type="ECO:0000313" key="2">
    <source>
        <dbReference type="EMBL" id="QEL57744.1"/>
    </source>
</evidence>
<dbReference type="InterPro" id="IPR012132">
    <property type="entry name" value="GMC_OxRdtase"/>
</dbReference>
<dbReference type="GO" id="GO:0050660">
    <property type="term" value="F:flavin adenine dinucleotide binding"/>
    <property type="evidence" value="ECO:0007669"/>
    <property type="project" value="InterPro"/>
</dbReference>
<gene>
    <name evidence="2" type="ORF">FYK34_20345</name>
</gene>
<evidence type="ECO:0000256" key="1">
    <source>
        <dbReference type="ARBA" id="ARBA00010790"/>
    </source>
</evidence>